<evidence type="ECO:0000313" key="2">
    <source>
        <dbReference type="Proteomes" id="UP000886998"/>
    </source>
</evidence>
<dbReference type="Proteomes" id="UP000886998">
    <property type="component" value="Unassembled WGS sequence"/>
</dbReference>
<dbReference type="EMBL" id="BMAV01011988">
    <property type="protein sequence ID" value="GFY58308.1"/>
    <property type="molecule type" value="Genomic_DNA"/>
</dbReference>
<proteinExistence type="predicted"/>
<organism evidence="1 2">
    <name type="scientific">Trichonephila inaurata madagascariensis</name>
    <dbReference type="NCBI Taxonomy" id="2747483"/>
    <lineage>
        <taxon>Eukaryota</taxon>
        <taxon>Metazoa</taxon>
        <taxon>Ecdysozoa</taxon>
        <taxon>Arthropoda</taxon>
        <taxon>Chelicerata</taxon>
        <taxon>Arachnida</taxon>
        <taxon>Araneae</taxon>
        <taxon>Araneomorphae</taxon>
        <taxon>Entelegynae</taxon>
        <taxon>Araneoidea</taxon>
        <taxon>Nephilidae</taxon>
        <taxon>Trichonephila</taxon>
        <taxon>Trichonephila inaurata</taxon>
    </lineage>
</organism>
<protein>
    <submittedName>
        <fullName evidence="1">Uncharacterized protein</fullName>
    </submittedName>
</protein>
<name>A0A8X7C939_9ARAC</name>
<dbReference type="AlphaFoldDB" id="A0A8X7C939"/>
<sequence length="104" mass="12031">MNAAPEAIQKTVVRRGSYFLYHIMFWDFESCSSELISHSFSPNSTPYQHPPSILVFIEEYFPSSGRFVKLIRQGSKPGLPCCRDLALLFSVLHLFEKKKDFIKK</sequence>
<keyword evidence="2" id="KW-1185">Reference proteome</keyword>
<accession>A0A8X7C939</accession>
<comment type="caution">
    <text evidence="1">The sequence shown here is derived from an EMBL/GenBank/DDBJ whole genome shotgun (WGS) entry which is preliminary data.</text>
</comment>
<evidence type="ECO:0000313" key="1">
    <source>
        <dbReference type="EMBL" id="GFY58308.1"/>
    </source>
</evidence>
<reference evidence="1" key="1">
    <citation type="submission" date="2020-08" db="EMBL/GenBank/DDBJ databases">
        <title>Multicomponent nature underlies the extraordinary mechanical properties of spider dragline silk.</title>
        <authorList>
            <person name="Kono N."/>
            <person name="Nakamura H."/>
            <person name="Mori M."/>
            <person name="Yoshida Y."/>
            <person name="Ohtoshi R."/>
            <person name="Malay A.D."/>
            <person name="Moran D.A.P."/>
            <person name="Tomita M."/>
            <person name="Numata K."/>
            <person name="Arakawa K."/>
        </authorList>
    </citation>
    <scope>NUCLEOTIDE SEQUENCE</scope>
</reference>
<gene>
    <name evidence="1" type="ORF">TNIN_91261</name>
</gene>